<dbReference type="AlphaFoldDB" id="A0A9P5PP94"/>
<accession>A0A9P5PP94</accession>
<evidence type="ECO:0000256" key="1">
    <source>
        <dbReference type="SAM" id="MobiDB-lite"/>
    </source>
</evidence>
<gene>
    <name evidence="2" type="ORF">BDP27DRAFT_1363267</name>
</gene>
<comment type="caution">
    <text evidence="2">The sequence shown here is derived from an EMBL/GenBank/DDBJ whole genome shotgun (WGS) entry which is preliminary data.</text>
</comment>
<organism evidence="2 3">
    <name type="scientific">Rhodocollybia butyracea</name>
    <dbReference type="NCBI Taxonomy" id="206335"/>
    <lineage>
        <taxon>Eukaryota</taxon>
        <taxon>Fungi</taxon>
        <taxon>Dikarya</taxon>
        <taxon>Basidiomycota</taxon>
        <taxon>Agaricomycotina</taxon>
        <taxon>Agaricomycetes</taxon>
        <taxon>Agaricomycetidae</taxon>
        <taxon>Agaricales</taxon>
        <taxon>Marasmiineae</taxon>
        <taxon>Omphalotaceae</taxon>
        <taxon>Rhodocollybia</taxon>
    </lineage>
</organism>
<feature type="region of interest" description="Disordered" evidence="1">
    <location>
        <begin position="108"/>
        <end position="136"/>
    </location>
</feature>
<reference evidence="2" key="1">
    <citation type="submission" date="2020-11" db="EMBL/GenBank/DDBJ databases">
        <authorList>
            <consortium name="DOE Joint Genome Institute"/>
            <person name="Ahrendt S."/>
            <person name="Riley R."/>
            <person name="Andreopoulos W."/>
            <person name="Labutti K."/>
            <person name="Pangilinan J."/>
            <person name="Ruiz-Duenas F.J."/>
            <person name="Barrasa J.M."/>
            <person name="Sanchez-Garcia M."/>
            <person name="Camarero S."/>
            <person name="Miyauchi S."/>
            <person name="Serrano A."/>
            <person name="Linde D."/>
            <person name="Babiker R."/>
            <person name="Drula E."/>
            <person name="Ayuso-Fernandez I."/>
            <person name="Pacheco R."/>
            <person name="Padilla G."/>
            <person name="Ferreira P."/>
            <person name="Barriuso J."/>
            <person name="Kellner H."/>
            <person name="Castanera R."/>
            <person name="Alfaro M."/>
            <person name="Ramirez L."/>
            <person name="Pisabarro A.G."/>
            <person name="Kuo A."/>
            <person name="Tritt A."/>
            <person name="Lipzen A."/>
            <person name="He G."/>
            <person name="Yan M."/>
            <person name="Ng V."/>
            <person name="Cullen D."/>
            <person name="Martin F."/>
            <person name="Rosso M.-N."/>
            <person name="Henrissat B."/>
            <person name="Hibbett D."/>
            <person name="Martinez A.T."/>
            <person name="Grigoriev I.V."/>
        </authorList>
    </citation>
    <scope>NUCLEOTIDE SEQUENCE</scope>
    <source>
        <strain evidence="2">AH 40177</strain>
    </source>
</reference>
<name>A0A9P5PP94_9AGAR</name>
<dbReference type="OrthoDB" id="3042753at2759"/>
<dbReference type="Proteomes" id="UP000772434">
    <property type="component" value="Unassembled WGS sequence"/>
</dbReference>
<keyword evidence="3" id="KW-1185">Reference proteome</keyword>
<dbReference type="EMBL" id="JADNRY010000049">
    <property type="protein sequence ID" value="KAF9069576.1"/>
    <property type="molecule type" value="Genomic_DNA"/>
</dbReference>
<evidence type="ECO:0000313" key="2">
    <source>
        <dbReference type="EMBL" id="KAF9069576.1"/>
    </source>
</evidence>
<feature type="compositionally biased region" description="Polar residues" evidence="1">
    <location>
        <begin position="110"/>
        <end position="119"/>
    </location>
</feature>
<evidence type="ECO:0000313" key="3">
    <source>
        <dbReference type="Proteomes" id="UP000772434"/>
    </source>
</evidence>
<sequence length="136" mass="14935">MLLAPELGGESVEELIRKNHGKIHAKAGLMGHLQGLNINTEITLGVSKKSCFLCWTLYQTLNAARKPDKFRLTIHTHGMIFPGIPPSGVTEVQMEAVLTELLRLRPTFQPAHSRQSSGEATDIEELTVPLPETNLG</sequence>
<protein>
    <submittedName>
        <fullName evidence="2">Uncharacterized protein</fullName>
    </submittedName>
</protein>
<proteinExistence type="predicted"/>